<comment type="caution">
    <text evidence="13">The sequence shown here is derived from an EMBL/GenBank/DDBJ whole genome shotgun (WGS) entry which is preliminary data.</text>
</comment>
<evidence type="ECO:0000313" key="13">
    <source>
        <dbReference type="EMBL" id="CAF0695948.1"/>
    </source>
</evidence>
<dbReference type="EMBL" id="CAJNOB010000012">
    <property type="protein sequence ID" value="CAF0695948.1"/>
    <property type="molecule type" value="Genomic_DNA"/>
</dbReference>
<evidence type="ECO:0000256" key="12">
    <source>
        <dbReference type="SAM" id="Phobius"/>
    </source>
</evidence>
<dbReference type="Pfam" id="PF01066">
    <property type="entry name" value="CDP-OH_P_transf"/>
    <property type="match status" value="1"/>
</dbReference>
<keyword evidence="14" id="KW-1185">Reference proteome</keyword>
<keyword evidence="4 11" id="KW-0808">Transferase</keyword>
<dbReference type="AlphaFoldDB" id="A0A8J2FNH0"/>
<evidence type="ECO:0000256" key="11">
    <source>
        <dbReference type="RuleBase" id="RU003750"/>
    </source>
</evidence>
<organism evidence="13 14">
    <name type="scientific">Candidatus Methylacidithermus pantelleriae</name>
    <dbReference type="NCBI Taxonomy" id="2744239"/>
    <lineage>
        <taxon>Bacteria</taxon>
        <taxon>Pseudomonadati</taxon>
        <taxon>Verrucomicrobiota</taxon>
        <taxon>Methylacidiphilae</taxon>
        <taxon>Methylacidiphilales</taxon>
        <taxon>Methylacidiphilaceae</taxon>
        <taxon>Candidatus Methylacidithermus</taxon>
    </lineage>
</organism>
<feature type="transmembrane region" description="Helical" evidence="12">
    <location>
        <begin position="103"/>
        <end position="123"/>
    </location>
</feature>
<dbReference type="PANTHER" id="PTHR14269:SF11">
    <property type="entry name" value="CDP-DIACYLGLYCEROL--GLYCEROL-3-PHOSPHATE 3-PHOSPHATIDYLTRANSFERASE"/>
    <property type="match status" value="1"/>
</dbReference>
<accession>A0A8J2FNH0</accession>
<dbReference type="RefSeq" id="WP_174581919.1">
    <property type="nucleotide sequence ID" value="NZ_CAJNOB010000012.1"/>
</dbReference>
<keyword evidence="3" id="KW-0444">Lipid biosynthesis</keyword>
<dbReference type="EC" id="2.7.8.5" evidence="13"/>
<dbReference type="GO" id="GO:0016020">
    <property type="term" value="C:membrane"/>
    <property type="evidence" value="ECO:0007669"/>
    <property type="project" value="UniProtKB-SubCell"/>
</dbReference>
<dbReference type="PROSITE" id="PS00379">
    <property type="entry name" value="CDP_ALCOHOL_P_TRANSF"/>
    <property type="match status" value="1"/>
</dbReference>
<dbReference type="Gene3D" id="1.20.120.1760">
    <property type="match status" value="1"/>
</dbReference>
<feature type="transmembrane region" description="Helical" evidence="12">
    <location>
        <begin position="40"/>
        <end position="59"/>
    </location>
</feature>
<keyword evidence="6 12" id="KW-1133">Transmembrane helix</keyword>
<keyword evidence="5 12" id="KW-0812">Transmembrane</keyword>
<feature type="transmembrane region" description="Helical" evidence="12">
    <location>
        <begin position="135"/>
        <end position="152"/>
    </location>
</feature>
<evidence type="ECO:0000256" key="4">
    <source>
        <dbReference type="ARBA" id="ARBA00022679"/>
    </source>
</evidence>
<evidence type="ECO:0000256" key="6">
    <source>
        <dbReference type="ARBA" id="ARBA00022989"/>
    </source>
</evidence>
<evidence type="ECO:0000256" key="1">
    <source>
        <dbReference type="ARBA" id="ARBA00004141"/>
    </source>
</evidence>
<reference evidence="13" key="1">
    <citation type="submission" date="2021-02" db="EMBL/GenBank/DDBJ databases">
        <authorList>
            <person name="Cremers G."/>
            <person name="Picone N."/>
        </authorList>
    </citation>
    <scope>NUCLEOTIDE SEQUENCE</scope>
    <source>
        <strain evidence="13">PQ17</strain>
    </source>
</reference>
<comment type="similarity">
    <text evidence="2 11">Belongs to the CDP-alcohol phosphatidyltransferase class-I family.</text>
</comment>
<evidence type="ECO:0000256" key="9">
    <source>
        <dbReference type="ARBA" id="ARBA00023209"/>
    </source>
</evidence>
<evidence type="ECO:0000256" key="7">
    <source>
        <dbReference type="ARBA" id="ARBA00023098"/>
    </source>
</evidence>
<name>A0A8J2FNH0_9BACT</name>
<sequence>MTLASWFTVGRLILVPVIVSLLWLYGQSLAEGKPEEHFRWSSFALFLFAAVTDALDGLLARRLRQESPLGKILDPVADKLLIQATLLALALVGRPNARLVPDWFAYLMVARDLCLLWGGFLLWKVLPTFEIRPHWTGKIATFLTLLVIGAAFLGIRGLDLLCGLASLFAVSSLGVYSRYGIRSWIRASYLDPCQLPSQDRRKKTPQKSPP</sequence>
<evidence type="ECO:0000256" key="8">
    <source>
        <dbReference type="ARBA" id="ARBA00023136"/>
    </source>
</evidence>
<keyword evidence="9" id="KW-0594">Phospholipid biosynthesis</keyword>
<evidence type="ECO:0000313" key="14">
    <source>
        <dbReference type="Proteomes" id="UP000663859"/>
    </source>
</evidence>
<dbReference type="InterPro" id="IPR050324">
    <property type="entry name" value="CDP-alcohol_PTase-I"/>
</dbReference>
<gene>
    <name evidence="13" type="ORF">MPNT_20065</name>
</gene>
<comment type="subcellular location">
    <subcellularLocation>
        <location evidence="1">Membrane</location>
        <topology evidence="1">Multi-pass membrane protein</topology>
    </subcellularLocation>
</comment>
<dbReference type="InterPro" id="IPR000462">
    <property type="entry name" value="CDP-OH_P_trans"/>
</dbReference>
<dbReference type="PANTHER" id="PTHR14269">
    <property type="entry name" value="CDP-DIACYLGLYCEROL--GLYCEROL-3-PHOSPHATE 3-PHOSPHATIDYLTRANSFERASE-RELATED"/>
    <property type="match status" value="1"/>
</dbReference>
<protein>
    <submittedName>
        <fullName evidence="13">CDP-diacylglycerol--glycerol-3-phosphate 3-phosphatidyltransferase</fullName>
        <ecNumber evidence="13">2.7.8.5</ecNumber>
    </submittedName>
</protein>
<dbReference type="InterPro" id="IPR043130">
    <property type="entry name" value="CDP-OH_PTrfase_TM_dom"/>
</dbReference>
<keyword evidence="7" id="KW-0443">Lipid metabolism</keyword>
<dbReference type="GO" id="GO:0008444">
    <property type="term" value="F:CDP-diacylglycerol-glycerol-3-phosphate 3-phosphatidyltransferase activity"/>
    <property type="evidence" value="ECO:0007669"/>
    <property type="project" value="UniProtKB-EC"/>
</dbReference>
<evidence type="ECO:0000256" key="2">
    <source>
        <dbReference type="ARBA" id="ARBA00010441"/>
    </source>
</evidence>
<evidence type="ECO:0000256" key="3">
    <source>
        <dbReference type="ARBA" id="ARBA00022516"/>
    </source>
</evidence>
<evidence type="ECO:0000256" key="5">
    <source>
        <dbReference type="ARBA" id="ARBA00022692"/>
    </source>
</evidence>
<keyword evidence="10" id="KW-1208">Phospholipid metabolism</keyword>
<keyword evidence="8 12" id="KW-0472">Membrane</keyword>
<dbReference type="InterPro" id="IPR048254">
    <property type="entry name" value="CDP_ALCOHOL_P_TRANSF_CS"/>
</dbReference>
<proteinExistence type="inferred from homology"/>
<dbReference type="Proteomes" id="UP000663859">
    <property type="component" value="Unassembled WGS sequence"/>
</dbReference>
<dbReference type="GO" id="GO:0046474">
    <property type="term" value="P:glycerophospholipid biosynthetic process"/>
    <property type="evidence" value="ECO:0007669"/>
    <property type="project" value="TreeGrafter"/>
</dbReference>
<evidence type="ECO:0000256" key="10">
    <source>
        <dbReference type="ARBA" id="ARBA00023264"/>
    </source>
</evidence>